<dbReference type="Gene3D" id="3.80.10.10">
    <property type="entry name" value="Ribonuclease Inhibitor"/>
    <property type="match status" value="1"/>
</dbReference>
<evidence type="ECO:0000313" key="6">
    <source>
        <dbReference type="Proteomes" id="UP001607302"/>
    </source>
</evidence>
<keyword evidence="6" id="KW-1185">Reference proteome</keyword>
<dbReference type="InterPro" id="IPR032675">
    <property type="entry name" value="LRR_dom_sf"/>
</dbReference>
<reference evidence="5 6" key="1">
    <citation type="journal article" date="2024" name="Ann. Entomol. Soc. Am.">
        <title>Genomic analyses of the southern and eastern yellowjacket wasps (Hymenoptera: Vespidae) reveal evolutionary signatures of social life.</title>
        <authorList>
            <person name="Catto M.A."/>
            <person name="Caine P.B."/>
            <person name="Orr S.E."/>
            <person name="Hunt B.G."/>
            <person name="Goodisman M.A.D."/>
        </authorList>
    </citation>
    <scope>NUCLEOTIDE SEQUENCE [LARGE SCALE GENOMIC DNA]</scope>
    <source>
        <strain evidence="5">233</strain>
        <tissue evidence="5">Head and thorax</tissue>
    </source>
</reference>
<organism evidence="5 6">
    <name type="scientific">Vespula squamosa</name>
    <name type="common">Southern yellow jacket</name>
    <name type="synonym">Wasp</name>
    <dbReference type="NCBI Taxonomy" id="30214"/>
    <lineage>
        <taxon>Eukaryota</taxon>
        <taxon>Metazoa</taxon>
        <taxon>Ecdysozoa</taxon>
        <taxon>Arthropoda</taxon>
        <taxon>Hexapoda</taxon>
        <taxon>Insecta</taxon>
        <taxon>Pterygota</taxon>
        <taxon>Neoptera</taxon>
        <taxon>Endopterygota</taxon>
        <taxon>Hymenoptera</taxon>
        <taxon>Apocrita</taxon>
        <taxon>Aculeata</taxon>
        <taxon>Vespoidea</taxon>
        <taxon>Vespidae</taxon>
        <taxon>Vespinae</taxon>
        <taxon>Vespula</taxon>
    </lineage>
</organism>
<comment type="caution">
    <text evidence="5">The sequence shown here is derived from an EMBL/GenBank/DDBJ whole genome shotgun (WGS) entry which is preliminary data.</text>
</comment>
<gene>
    <name evidence="5" type="ORF">V1478_007858</name>
</gene>
<evidence type="ECO:0000256" key="4">
    <source>
        <dbReference type="SAM" id="MobiDB-lite"/>
    </source>
</evidence>
<keyword evidence="1" id="KW-0433">Leucine-rich repeat</keyword>
<keyword evidence="3" id="KW-0175">Coiled coil</keyword>
<feature type="compositionally biased region" description="Acidic residues" evidence="4">
    <location>
        <begin position="16"/>
        <end position="26"/>
    </location>
</feature>
<protein>
    <submittedName>
        <fullName evidence="5">Immune responsive protein</fullName>
    </submittedName>
</protein>
<proteinExistence type="predicted"/>
<dbReference type="EMBL" id="JAUDFV010000138">
    <property type="protein sequence ID" value="KAL2725185.1"/>
    <property type="molecule type" value="Genomic_DNA"/>
</dbReference>
<evidence type="ECO:0000313" key="5">
    <source>
        <dbReference type="EMBL" id="KAL2725185.1"/>
    </source>
</evidence>
<dbReference type="AlphaFoldDB" id="A0ABD2AYZ0"/>
<dbReference type="PROSITE" id="PS51450">
    <property type="entry name" value="LRR"/>
    <property type="match status" value="1"/>
</dbReference>
<evidence type="ECO:0000256" key="2">
    <source>
        <dbReference type="ARBA" id="ARBA00022737"/>
    </source>
</evidence>
<evidence type="ECO:0000256" key="3">
    <source>
        <dbReference type="SAM" id="Coils"/>
    </source>
</evidence>
<keyword evidence="2" id="KW-0677">Repeat</keyword>
<dbReference type="Proteomes" id="UP001607302">
    <property type="component" value="Unassembled WGS sequence"/>
</dbReference>
<dbReference type="PANTHER" id="PTHR24366:SF96">
    <property type="entry name" value="LEUCINE RICH REPEAT CONTAINING 53"/>
    <property type="match status" value="1"/>
</dbReference>
<dbReference type="InterPro" id="IPR001611">
    <property type="entry name" value="Leu-rich_rpt"/>
</dbReference>
<dbReference type="SUPFAM" id="SSF52058">
    <property type="entry name" value="L domain-like"/>
    <property type="match status" value="1"/>
</dbReference>
<evidence type="ECO:0000256" key="1">
    <source>
        <dbReference type="ARBA" id="ARBA00022614"/>
    </source>
</evidence>
<accession>A0ABD2AYZ0</accession>
<name>A0ABD2AYZ0_VESSQ</name>
<dbReference type="PANTHER" id="PTHR24366">
    <property type="entry name" value="IG(IMMUNOGLOBULIN) AND LRR(LEUCINE RICH REPEAT) DOMAINS"/>
    <property type="match status" value="1"/>
</dbReference>
<dbReference type="Pfam" id="PF13855">
    <property type="entry name" value="LRR_8"/>
    <property type="match status" value="1"/>
</dbReference>
<dbReference type="PRINTS" id="PR00019">
    <property type="entry name" value="LEURICHRPT"/>
</dbReference>
<feature type="compositionally biased region" description="Polar residues" evidence="4">
    <location>
        <begin position="1"/>
        <end position="11"/>
    </location>
</feature>
<feature type="coiled-coil region" evidence="3">
    <location>
        <begin position="292"/>
        <end position="319"/>
    </location>
</feature>
<sequence>MPSRFVINSRNLFPPEETDGDVDDDGTSINGDAEVTRTSSLLVKDRMKGSKLYLVLLLATIISSSFAQLCNLEKQSGWYRCQGLTSLAQLASLPDSVVGLRLEKSNISSIPTDAFSRFAGSLIELRITGCSLEKIEDDAFRSLDKLETLDLSNNRIVAIETSWIRGLSKLKELIVLRNRIRKIDQEFYVLLPKLELLDIAYNELVDCITEENLKKLKDLKLVLIAGNPWSYRCRSGMTYALKRSGINWIKDWSVSDLLIEECLAHEPNADTDDEILQKCVDRKSFESISPILPALEKKVETLSMKIEELRNEVNDLKKKN</sequence>
<feature type="region of interest" description="Disordered" evidence="4">
    <location>
        <begin position="1"/>
        <end position="30"/>
    </location>
</feature>